<keyword evidence="5" id="KW-1185">Reference proteome</keyword>
<name>A0ABP5HV37_9ACTN</name>
<dbReference type="InterPro" id="IPR012093">
    <property type="entry name" value="Pirin"/>
</dbReference>
<dbReference type="InterPro" id="IPR011051">
    <property type="entry name" value="RmlC_Cupin_sf"/>
</dbReference>
<dbReference type="Pfam" id="PF02678">
    <property type="entry name" value="Pirin"/>
    <property type="match status" value="1"/>
</dbReference>
<dbReference type="InterPro" id="IPR014710">
    <property type="entry name" value="RmlC-like_jellyroll"/>
</dbReference>
<protein>
    <submittedName>
        <fullName evidence="4">Pirin family protein</fullName>
    </submittedName>
</protein>
<evidence type="ECO:0000313" key="5">
    <source>
        <dbReference type="Proteomes" id="UP001501480"/>
    </source>
</evidence>
<proteinExistence type="inferred from homology"/>
<evidence type="ECO:0000256" key="2">
    <source>
        <dbReference type="RuleBase" id="RU003457"/>
    </source>
</evidence>
<evidence type="ECO:0000313" key="4">
    <source>
        <dbReference type="EMBL" id="GAA2084828.1"/>
    </source>
</evidence>
<dbReference type="PANTHER" id="PTHR43212:SF3">
    <property type="entry name" value="QUERCETIN 2,3-DIOXYGENASE"/>
    <property type="match status" value="1"/>
</dbReference>
<comment type="similarity">
    <text evidence="1 2">Belongs to the pirin family.</text>
</comment>
<evidence type="ECO:0000259" key="3">
    <source>
        <dbReference type="Pfam" id="PF02678"/>
    </source>
</evidence>
<dbReference type="RefSeq" id="WP_344329918.1">
    <property type="nucleotide sequence ID" value="NZ_BAAAPY010000013.1"/>
</dbReference>
<evidence type="ECO:0000256" key="1">
    <source>
        <dbReference type="ARBA" id="ARBA00008416"/>
    </source>
</evidence>
<dbReference type="SUPFAM" id="SSF51182">
    <property type="entry name" value="RmlC-like cupins"/>
    <property type="match status" value="1"/>
</dbReference>
<dbReference type="PANTHER" id="PTHR43212">
    <property type="entry name" value="QUERCETIN 2,3-DIOXYGENASE"/>
    <property type="match status" value="1"/>
</dbReference>
<feature type="domain" description="Pirin N-terminal" evidence="3">
    <location>
        <begin position="15"/>
        <end position="116"/>
    </location>
</feature>
<organism evidence="4 5">
    <name type="scientific">Aeromicrobium halocynthiae</name>
    <dbReference type="NCBI Taxonomy" id="560557"/>
    <lineage>
        <taxon>Bacteria</taxon>
        <taxon>Bacillati</taxon>
        <taxon>Actinomycetota</taxon>
        <taxon>Actinomycetes</taxon>
        <taxon>Propionibacteriales</taxon>
        <taxon>Nocardioidaceae</taxon>
        <taxon>Aeromicrobium</taxon>
    </lineage>
</organism>
<dbReference type="InterPro" id="IPR003829">
    <property type="entry name" value="Pirin_N_dom"/>
</dbReference>
<dbReference type="Gene3D" id="2.60.120.10">
    <property type="entry name" value="Jelly Rolls"/>
    <property type="match status" value="1"/>
</dbReference>
<comment type="caution">
    <text evidence="4">The sequence shown here is derived from an EMBL/GenBank/DDBJ whole genome shotgun (WGS) entry which is preliminary data.</text>
</comment>
<sequence>MRELRRAGDRFLTEVDGITTWHSFSHGVHYDPSNVAFGPLMAINVEHVAPGAGYERHRHADVEIVTWVVDGVLAHADTVGNDGQVRPSTAQRLSAGTGVEHAERNASDEPLVFVQTVLRSTHDREPRYASVEVAGDGLLPGVDVAGPARMLVARPAGTAVEVPAATRTLVHVTRGSIVVGDERLDVGDELRTDEPVGAVDGSGEALVWLLDNAP</sequence>
<dbReference type="Proteomes" id="UP001501480">
    <property type="component" value="Unassembled WGS sequence"/>
</dbReference>
<dbReference type="EMBL" id="BAAAPY010000013">
    <property type="protein sequence ID" value="GAA2084828.1"/>
    <property type="molecule type" value="Genomic_DNA"/>
</dbReference>
<gene>
    <name evidence="4" type="ORF">GCM10009821_27850</name>
</gene>
<accession>A0ABP5HV37</accession>
<reference evidence="5" key="1">
    <citation type="journal article" date="2019" name="Int. J. Syst. Evol. Microbiol.">
        <title>The Global Catalogue of Microorganisms (GCM) 10K type strain sequencing project: providing services to taxonomists for standard genome sequencing and annotation.</title>
        <authorList>
            <consortium name="The Broad Institute Genomics Platform"/>
            <consortium name="The Broad Institute Genome Sequencing Center for Infectious Disease"/>
            <person name="Wu L."/>
            <person name="Ma J."/>
        </authorList>
    </citation>
    <scope>NUCLEOTIDE SEQUENCE [LARGE SCALE GENOMIC DNA]</scope>
    <source>
        <strain evidence="5">JCM 15749</strain>
    </source>
</reference>
<dbReference type="PIRSF" id="PIRSF006232">
    <property type="entry name" value="Pirin"/>
    <property type="match status" value="1"/>
</dbReference>